<dbReference type="InterPro" id="IPR004518">
    <property type="entry name" value="MazG-like_dom"/>
</dbReference>
<dbReference type="SUPFAM" id="SSF101386">
    <property type="entry name" value="all-alpha NTP pyrophosphatases"/>
    <property type="match status" value="1"/>
</dbReference>
<evidence type="ECO:0000259" key="1">
    <source>
        <dbReference type="Pfam" id="PF03819"/>
    </source>
</evidence>
<accession>A0A518D438</accession>
<name>A0A518D438_9BACT</name>
<proteinExistence type="predicted"/>
<dbReference type="PANTHER" id="PTHR42702:SF1">
    <property type="entry name" value="REGULATORY PROTEIN FOR BETA-LACTAMASE"/>
    <property type="match status" value="1"/>
</dbReference>
<evidence type="ECO:0000313" key="3">
    <source>
        <dbReference type="Proteomes" id="UP000319342"/>
    </source>
</evidence>
<keyword evidence="3" id="KW-1185">Reference proteome</keyword>
<dbReference type="PANTHER" id="PTHR42702">
    <property type="entry name" value="NUCLEOTIDE PYROPHOSPHOHYDROLASE"/>
    <property type="match status" value="1"/>
</dbReference>
<dbReference type="GO" id="GO:0016787">
    <property type="term" value="F:hydrolase activity"/>
    <property type="evidence" value="ECO:0007669"/>
    <property type="project" value="UniProtKB-KW"/>
</dbReference>
<dbReference type="Proteomes" id="UP000319342">
    <property type="component" value="Chromosome"/>
</dbReference>
<dbReference type="Gene3D" id="1.10.287.1080">
    <property type="entry name" value="MazG-like"/>
    <property type="match status" value="1"/>
</dbReference>
<keyword evidence="2" id="KW-0378">Hydrolase</keyword>
<organism evidence="2 3">
    <name type="scientific">Rohdeia mirabilis</name>
    <dbReference type="NCBI Taxonomy" id="2528008"/>
    <lineage>
        <taxon>Bacteria</taxon>
        <taxon>Pseudomonadati</taxon>
        <taxon>Planctomycetota</taxon>
        <taxon>Planctomycetia</taxon>
        <taxon>Planctomycetia incertae sedis</taxon>
        <taxon>Rohdeia</taxon>
    </lineage>
</organism>
<sequence>MQIDQFQELIRQLYLERDSERGLEGTYMWFAEEVGELTRALRRGADRDELAGEFADVFAWLVSMASMSGIDLQQAALDKYFKDGVAGHEKDRPNG</sequence>
<dbReference type="CDD" id="cd11535">
    <property type="entry name" value="NTP-PPase_SsMazG"/>
    <property type="match status" value="1"/>
</dbReference>
<feature type="domain" description="NTP pyrophosphohydrolase MazG-like" evidence="1">
    <location>
        <begin position="26"/>
        <end position="77"/>
    </location>
</feature>
<reference evidence="2 3" key="1">
    <citation type="submission" date="2019-02" db="EMBL/GenBank/DDBJ databases">
        <title>Deep-cultivation of Planctomycetes and their phenomic and genomic characterization uncovers novel biology.</title>
        <authorList>
            <person name="Wiegand S."/>
            <person name="Jogler M."/>
            <person name="Boedeker C."/>
            <person name="Pinto D."/>
            <person name="Vollmers J."/>
            <person name="Rivas-Marin E."/>
            <person name="Kohn T."/>
            <person name="Peeters S.H."/>
            <person name="Heuer A."/>
            <person name="Rast P."/>
            <person name="Oberbeckmann S."/>
            <person name="Bunk B."/>
            <person name="Jeske O."/>
            <person name="Meyerdierks A."/>
            <person name="Storesund J.E."/>
            <person name="Kallscheuer N."/>
            <person name="Luecker S."/>
            <person name="Lage O.M."/>
            <person name="Pohl T."/>
            <person name="Merkel B.J."/>
            <person name="Hornburger P."/>
            <person name="Mueller R.-W."/>
            <person name="Bruemmer F."/>
            <person name="Labrenz M."/>
            <person name="Spormann A.M."/>
            <person name="Op den Camp H."/>
            <person name="Overmann J."/>
            <person name="Amann R."/>
            <person name="Jetten M.S.M."/>
            <person name="Mascher T."/>
            <person name="Medema M.H."/>
            <person name="Devos D.P."/>
            <person name="Kaster A.-K."/>
            <person name="Ovreas L."/>
            <person name="Rohde M."/>
            <person name="Galperin M.Y."/>
            <person name="Jogler C."/>
        </authorList>
    </citation>
    <scope>NUCLEOTIDE SEQUENCE [LARGE SCALE GENOMIC DNA]</scope>
    <source>
        <strain evidence="2 3">Pla163</strain>
    </source>
</reference>
<dbReference type="EMBL" id="CP036290">
    <property type="protein sequence ID" value="QDU86247.1"/>
    <property type="molecule type" value="Genomic_DNA"/>
</dbReference>
<dbReference type="AlphaFoldDB" id="A0A518D438"/>
<evidence type="ECO:0000313" key="2">
    <source>
        <dbReference type="EMBL" id="QDU86247.1"/>
    </source>
</evidence>
<dbReference type="OrthoDB" id="280497at2"/>
<dbReference type="RefSeq" id="WP_145191125.1">
    <property type="nucleotide sequence ID" value="NZ_CP036290.1"/>
</dbReference>
<gene>
    <name evidence="2" type="ORF">Pla163_33980</name>
</gene>
<dbReference type="Pfam" id="PF03819">
    <property type="entry name" value="MazG"/>
    <property type="match status" value="1"/>
</dbReference>
<protein>
    <submittedName>
        <fullName evidence="2">MazG nucleotide pyrophosphohydrolase domain protein</fullName>
    </submittedName>
</protein>